<gene>
    <name evidence="3" type="ORF">LCGC14_2374930</name>
</gene>
<evidence type="ECO:0000313" key="3">
    <source>
        <dbReference type="EMBL" id="KKL28458.1"/>
    </source>
</evidence>
<accession>A0A0F9EXB5</accession>
<dbReference type="EMBL" id="LAZR01035091">
    <property type="protein sequence ID" value="KKL28458.1"/>
    <property type="molecule type" value="Genomic_DNA"/>
</dbReference>
<sequence length="154" mass="17251">MSEENPETKPDTTTTTTPEPKVITKTKKVEVEKKLTEDEMIVSKRGFTDMQKSLLDLQKENEESKKDKAELEKTTLLNQLIAINPKYAEVHKEANKDMLIGALATAKAEANQFTELNAGKNADINKAGPGNHTSFKYDWPASKKAEEPVWAFNN</sequence>
<feature type="compositionally biased region" description="Low complexity" evidence="2">
    <location>
        <begin position="11"/>
        <end position="23"/>
    </location>
</feature>
<name>A0A0F9EXB5_9ZZZZ</name>
<protein>
    <submittedName>
        <fullName evidence="3">Uncharacterized protein</fullName>
    </submittedName>
</protein>
<reference evidence="3" key="1">
    <citation type="journal article" date="2015" name="Nature">
        <title>Complex archaea that bridge the gap between prokaryotes and eukaryotes.</title>
        <authorList>
            <person name="Spang A."/>
            <person name="Saw J.H."/>
            <person name="Jorgensen S.L."/>
            <person name="Zaremba-Niedzwiedzka K."/>
            <person name="Martijn J."/>
            <person name="Lind A.E."/>
            <person name="van Eijk R."/>
            <person name="Schleper C."/>
            <person name="Guy L."/>
            <person name="Ettema T.J."/>
        </authorList>
    </citation>
    <scope>NUCLEOTIDE SEQUENCE</scope>
</reference>
<dbReference type="AlphaFoldDB" id="A0A0F9EXB5"/>
<comment type="caution">
    <text evidence="3">The sequence shown here is derived from an EMBL/GenBank/DDBJ whole genome shotgun (WGS) entry which is preliminary data.</text>
</comment>
<feature type="compositionally biased region" description="Basic and acidic residues" evidence="2">
    <location>
        <begin position="1"/>
        <end position="10"/>
    </location>
</feature>
<proteinExistence type="predicted"/>
<evidence type="ECO:0000256" key="1">
    <source>
        <dbReference type="SAM" id="Coils"/>
    </source>
</evidence>
<feature type="region of interest" description="Disordered" evidence="2">
    <location>
        <begin position="1"/>
        <end position="25"/>
    </location>
</feature>
<organism evidence="3">
    <name type="scientific">marine sediment metagenome</name>
    <dbReference type="NCBI Taxonomy" id="412755"/>
    <lineage>
        <taxon>unclassified sequences</taxon>
        <taxon>metagenomes</taxon>
        <taxon>ecological metagenomes</taxon>
    </lineage>
</organism>
<keyword evidence="1" id="KW-0175">Coiled coil</keyword>
<feature type="coiled-coil region" evidence="1">
    <location>
        <begin position="47"/>
        <end position="79"/>
    </location>
</feature>
<evidence type="ECO:0000256" key="2">
    <source>
        <dbReference type="SAM" id="MobiDB-lite"/>
    </source>
</evidence>